<feature type="region of interest" description="Disordered" evidence="1">
    <location>
        <begin position="1"/>
        <end position="21"/>
    </location>
</feature>
<evidence type="ECO:0000313" key="2">
    <source>
        <dbReference type="EMBL" id="JAD51831.1"/>
    </source>
</evidence>
<dbReference type="AlphaFoldDB" id="A0A0A9AKZ1"/>
<name>A0A0A9AKZ1_ARUDO</name>
<dbReference type="EMBL" id="GBRH01246064">
    <property type="protein sequence ID" value="JAD51831.1"/>
    <property type="molecule type" value="Transcribed_RNA"/>
</dbReference>
<organism evidence="2">
    <name type="scientific">Arundo donax</name>
    <name type="common">Giant reed</name>
    <name type="synonym">Donax arundinaceus</name>
    <dbReference type="NCBI Taxonomy" id="35708"/>
    <lineage>
        <taxon>Eukaryota</taxon>
        <taxon>Viridiplantae</taxon>
        <taxon>Streptophyta</taxon>
        <taxon>Embryophyta</taxon>
        <taxon>Tracheophyta</taxon>
        <taxon>Spermatophyta</taxon>
        <taxon>Magnoliopsida</taxon>
        <taxon>Liliopsida</taxon>
        <taxon>Poales</taxon>
        <taxon>Poaceae</taxon>
        <taxon>PACMAD clade</taxon>
        <taxon>Arundinoideae</taxon>
        <taxon>Arundineae</taxon>
        <taxon>Arundo</taxon>
    </lineage>
</organism>
<reference evidence="2" key="2">
    <citation type="journal article" date="2015" name="Data Brief">
        <title>Shoot transcriptome of the giant reed, Arundo donax.</title>
        <authorList>
            <person name="Barrero R.A."/>
            <person name="Guerrero F.D."/>
            <person name="Moolhuijzen P."/>
            <person name="Goolsby J.A."/>
            <person name="Tidwell J."/>
            <person name="Bellgard S.E."/>
            <person name="Bellgard M.I."/>
        </authorList>
    </citation>
    <scope>NUCLEOTIDE SEQUENCE</scope>
    <source>
        <tissue evidence="2">Shoot tissue taken approximately 20 cm above the soil surface</tissue>
    </source>
</reference>
<evidence type="ECO:0000256" key="1">
    <source>
        <dbReference type="SAM" id="MobiDB-lite"/>
    </source>
</evidence>
<reference evidence="2" key="1">
    <citation type="submission" date="2014-09" db="EMBL/GenBank/DDBJ databases">
        <authorList>
            <person name="Magalhaes I.L.F."/>
            <person name="Oliveira U."/>
            <person name="Santos F.R."/>
            <person name="Vidigal T.H.D.A."/>
            <person name="Brescovit A.D."/>
            <person name="Santos A.J."/>
        </authorList>
    </citation>
    <scope>NUCLEOTIDE SEQUENCE</scope>
    <source>
        <tissue evidence="2">Shoot tissue taken approximately 20 cm above the soil surface</tissue>
    </source>
</reference>
<accession>A0A0A9AKZ1</accession>
<protein>
    <submittedName>
        <fullName evidence="2">Uncharacterized protein</fullName>
    </submittedName>
</protein>
<sequence>MHSSTGNHENAQSNATFLLTS</sequence>
<proteinExistence type="predicted"/>